<protein>
    <submittedName>
        <fullName evidence="1 2">Uncharacterized protein</fullName>
    </submittedName>
</protein>
<evidence type="ECO:0000313" key="1">
    <source>
        <dbReference type="EMBL" id="EKX33433.1"/>
    </source>
</evidence>
<reference evidence="2" key="3">
    <citation type="submission" date="2016-03" db="UniProtKB">
        <authorList>
            <consortium name="EnsemblProtists"/>
        </authorList>
    </citation>
    <scope>IDENTIFICATION</scope>
</reference>
<dbReference type="RefSeq" id="XP_005820413.1">
    <property type="nucleotide sequence ID" value="XM_005820356.1"/>
</dbReference>
<reference evidence="3" key="2">
    <citation type="submission" date="2012-11" db="EMBL/GenBank/DDBJ databases">
        <authorList>
            <person name="Kuo A."/>
            <person name="Curtis B.A."/>
            <person name="Tanifuji G."/>
            <person name="Burki F."/>
            <person name="Gruber A."/>
            <person name="Irimia M."/>
            <person name="Maruyama S."/>
            <person name="Arias M.C."/>
            <person name="Ball S.G."/>
            <person name="Gile G.H."/>
            <person name="Hirakawa Y."/>
            <person name="Hopkins J.F."/>
            <person name="Rensing S.A."/>
            <person name="Schmutz J."/>
            <person name="Symeonidi A."/>
            <person name="Elias M."/>
            <person name="Eveleigh R.J."/>
            <person name="Herman E.K."/>
            <person name="Klute M.J."/>
            <person name="Nakayama T."/>
            <person name="Obornik M."/>
            <person name="Reyes-Prieto A."/>
            <person name="Armbrust E.V."/>
            <person name="Aves S.J."/>
            <person name="Beiko R.G."/>
            <person name="Coutinho P."/>
            <person name="Dacks J.B."/>
            <person name="Durnford D.G."/>
            <person name="Fast N.M."/>
            <person name="Green B.R."/>
            <person name="Grisdale C."/>
            <person name="Hempe F."/>
            <person name="Henrissat B."/>
            <person name="Hoppner M.P."/>
            <person name="Ishida K.-I."/>
            <person name="Kim E."/>
            <person name="Koreny L."/>
            <person name="Kroth P.G."/>
            <person name="Liu Y."/>
            <person name="Malik S.-B."/>
            <person name="Maier U.G."/>
            <person name="McRose D."/>
            <person name="Mock T."/>
            <person name="Neilson J.A."/>
            <person name="Onodera N.T."/>
            <person name="Poole A.M."/>
            <person name="Pritham E.J."/>
            <person name="Richards T.A."/>
            <person name="Rocap G."/>
            <person name="Roy S.W."/>
            <person name="Sarai C."/>
            <person name="Schaack S."/>
            <person name="Shirato S."/>
            <person name="Slamovits C.H."/>
            <person name="Spencer D.F."/>
            <person name="Suzuki S."/>
            <person name="Worden A.Z."/>
            <person name="Zauner S."/>
            <person name="Barry K."/>
            <person name="Bell C."/>
            <person name="Bharti A.K."/>
            <person name="Crow J.A."/>
            <person name="Grimwood J."/>
            <person name="Kramer R."/>
            <person name="Lindquist E."/>
            <person name="Lucas S."/>
            <person name="Salamov A."/>
            <person name="McFadden G.I."/>
            <person name="Lane C.E."/>
            <person name="Keeling P.J."/>
            <person name="Gray M.W."/>
            <person name="Grigoriev I.V."/>
            <person name="Archibald J.M."/>
        </authorList>
    </citation>
    <scope>NUCLEOTIDE SEQUENCE</scope>
    <source>
        <strain evidence="3">CCMP2712</strain>
    </source>
</reference>
<dbReference type="HOGENOM" id="CLU_2563267_0_0_1"/>
<reference evidence="1 3" key="1">
    <citation type="journal article" date="2012" name="Nature">
        <title>Algal genomes reveal evolutionary mosaicism and the fate of nucleomorphs.</title>
        <authorList>
            <consortium name="DOE Joint Genome Institute"/>
            <person name="Curtis B.A."/>
            <person name="Tanifuji G."/>
            <person name="Burki F."/>
            <person name="Gruber A."/>
            <person name="Irimia M."/>
            <person name="Maruyama S."/>
            <person name="Arias M.C."/>
            <person name="Ball S.G."/>
            <person name="Gile G.H."/>
            <person name="Hirakawa Y."/>
            <person name="Hopkins J.F."/>
            <person name="Kuo A."/>
            <person name="Rensing S.A."/>
            <person name="Schmutz J."/>
            <person name="Symeonidi A."/>
            <person name="Elias M."/>
            <person name="Eveleigh R.J."/>
            <person name="Herman E.K."/>
            <person name="Klute M.J."/>
            <person name="Nakayama T."/>
            <person name="Obornik M."/>
            <person name="Reyes-Prieto A."/>
            <person name="Armbrust E.V."/>
            <person name="Aves S.J."/>
            <person name="Beiko R.G."/>
            <person name="Coutinho P."/>
            <person name="Dacks J.B."/>
            <person name="Durnford D.G."/>
            <person name="Fast N.M."/>
            <person name="Green B.R."/>
            <person name="Grisdale C.J."/>
            <person name="Hempel F."/>
            <person name="Henrissat B."/>
            <person name="Hoppner M.P."/>
            <person name="Ishida K."/>
            <person name="Kim E."/>
            <person name="Koreny L."/>
            <person name="Kroth P.G."/>
            <person name="Liu Y."/>
            <person name="Malik S.B."/>
            <person name="Maier U.G."/>
            <person name="McRose D."/>
            <person name="Mock T."/>
            <person name="Neilson J.A."/>
            <person name="Onodera N.T."/>
            <person name="Poole A.M."/>
            <person name="Pritham E.J."/>
            <person name="Richards T.A."/>
            <person name="Rocap G."/>
            <person name="Roy S.W."/>
            <person name="Sarai C."/>
            <person name="Schaack S."/>
            <person name="Shirato S."/>
            <person name="Slamovits C.H."/>
            <person name="Spencer D.F."/>
            <person name="Suzuki S."/>
            <person name="Worden A.Z."/>
            <person name="Zauner S."/>
            <person name="Barry K."/>
            <person name="Bell C."/>
            <person name="Bharti A.K."/>
            <person name="Crow J.A."/>
            <person name="Grimwood J."/>
            <person name="Kramer R."/>
            <person name="Lindquist E."/>
            <person name="Lucas S."/>
            <person name="Salamov A."/>
            <person name="McFadden G.I."/>
            <person name="Lane C.E."/>
            <person name="Keeling P.J."/>
            <person name="Gray M.W."/>
            <person name="Grigoriev I.V."/>
            <person name="Archibald J.M."/>
        </authorList>
    </citation>
    <scope>NUCLEOTIDE SEQUENCE</scope>
    <source>
        <strain evidence="1 3">CCMP2712</strain>
    </source>
</reference>
<organism evidence="1">
    <name type="scientific">Guillardia theta (strain CCMP2712)</name>
    <name type="common">Cryptophyte</name>
    <dbReference type="NCBI Taxonomy" id="905079"/>
    <lineage>
        <taxon>Eukaryota</taxon>
        <taxon>Cryptophyceae</taxon>
        <taxon>Pyrenomonadales</taxon>
        <taxon>Geminigeraceae</taxon>
        <taxon>Guillardia</taxon>
    </lineage>
</organism>
<dbReference type="GeneID" id="17290163"/>
<proteinExistence type="predicted"/>
<accession>L1IB33</accession>
<keyword evidence="3" id="KW-1185">Reference proteome</keyword>
<dbReference type="PaxDb" id="55529-EKX33433"/>
<dbReference type="Proteomes" id="UP000011087">
    <property type="component" value="Unassembled WGS sequence"/>
</dbReference>
<name>L1IB33_GUITC</name>
<dbReference type="EMBL" id="JH993142">
    <property type="protein sequence ID" value="EKX33433.1"/>
    <property type="molecule type" value="Genomic_DNA"/>
</dbReference>
<dbReference type="KEGG" id="gtt:GUITHDRAFT_120383"/>
<evidence type="ECO:0000313" key="3">
    <source>
        <dbReference type="Proteomes" id="UP000011087"/>
    </source>
</evidence>
<dbReference type="EnsemblProtists" id="EKX33433">
    <property type="protein sequence ID" value="EKX33433"/>
    <property type="gene ID" value="GUITHDRAFT_120383"/>
</dbReference>
<sequence>MFGMLLASGATPSMAMGPGGTFGYAEVNMQGHPACIQIGTHGSLTKAELEEIASGGPHAWTPGACPARYSKLDYGVHVLSAP</sequence>
<evidence type="ECO:0000313" key="2">
    <source>
        <dbReference type="EnsemblProtists" id="EKX33433"/>
    </source>
</evidence>
<dbReference type="AlphaFoldDB" id="L1IB33"/>
<gene>
    <name evidence="1" type="ORF">GUITHDRAFT_120383</name>
</gene>